<evidence type="ECO:0000313" key="2">
    <source>
        <dbReference type="Proteomes" id="UP000509579"/>
    </source>
</evidence>
<organism evidence="1 2">
    <name type="scientific">Comamonas antarctica</name>
    <dbReference type="NCBI Taxonomy" id="2743470"/>
    <lineage>
        <taxon>Bacteria</taxon>
        <taxon>Pseudomonadati</taxon>
        <taxon>Pseudomonadota</taxon>
        <taxon>Betaproteobacteria</taxon>
        <taxon>Burkholderiales</taxon>
        <taxon>Comamonadaceae</taxon>
        <taxon>Comamonas</taxon>
    </lineage>
</organism>
<keyword evidence="2" id="KW-1185">Reference proteome</keyword>
<accession>A0A6N1X5K1</accession>
<dbReference type="EMBL" id="CP054840">
    <property type="protein sequence ID" value="QKV54158.1"/>
    <property type="molecule type" value="Genomic_DNA"/>
</dbReference>
<dbReference type="Pfam" id="PF19659">
    <property type="entry name" value="DUF6162"/>
    <property type="match status" value="1"/>
</dbReference>
<dbReference type="KEGG" id="aant:HUK68_15305"/>
<proteinExistence type="predicted"/>
<name>A0A6N1X5K1_9BURK</name>
<dbReference type="RefSeq" id="WP_175504958.1">
    <property type="nucleotide sequence ID" value="NZ_CP054840.1"/>
</dbReference>
<protein>
    <submittedName>
        <fullName evidence="1">Uncharacterized protein</fullName>
    </submittedName>
</protein>
<dbReference type="InterPro" id="IPR046160">
    <property type="entry name" value="DUF6162"/>
</dbReference>
<reference evidence="1 2" key="1">
    <citation type="submission" date="2020-06" db="EMBL/GenBank/DDBJ databases">
        <title>Acidovorax antarctica sp. nov., isolated from Corinth ice sheet soil, Antarctic Fields Peninsula.</title>
        <authorList>
            <person name="Xu Q."/>
            <person name="Peng F."/>
        </authorList>
    </citation>
    <scope>NUCLEOTIDE SEQUENCE [LARGE SCALE GENOMIC DNA]</scope>
    <source>
        <strain evidence="1 2">16-35-5</strain>
    </source>
</reference>
<gene>
    <name evidence="1" type="ORF">HUK68_15305</name>
</gene>
<dbReference type="AlphaFoldDB" id="A0A6N1X5K1"/>
<evidence type="ECO:0000313" key="1">
    <source>
        <dbReference type="EMBL" id="QKV54158.1"/>
    </source>
</evidence>
<dbReference type="Proteomes" id="UP000509579">
    <property type="component" value="Chromosome"/>
</dbReference>
<sequence length="204" mass="21170">MSATTQLVRPAGAGHETLAVLAGCSLVLAIAGTVVTLRGAPQHSHAVAAHQLDARRDLTAAEQGIHADLRIALDEIEAERGPHARLPAVAALSELGLPPFAEDASSVQRGGHAWSLVADGRTQAYVGLSADSAVAGSVLMRVQAAHGRAHGAADAAHASDAEPDIWLHRNARVAPTALDDAQLTRAGWRQVVARFDAGVTRQPR</sequence>